<keyword evidence="10" id="KW-0325">Glycoprotein</keyword>
<keyword evidence="16" id="KW-1185">Reference proteome</keyword>
<feature type="domain" description="Cadherin" evidence="14">
    <location>
        <begin position="133"/>
        <end position="242"/>
    </location>
</feature>
<feature type="signal peptide" evidence="13">
    <location>
        <begin position="1"/>
        <end position="27"/>
    </location>
</feature>
<dbReference type="PRINTS" id="PR00205">
    <property type="entry name" value="CADHERIN"/>
</dbReference>
<dbReference type="FunFam" id="2.60.40.60:FF:000007">
    <property type="entry name" value="Protocadherin alpha 2"/>
    <property type="match status" value="1"/>
</dbReference>
<reference evidence="15" key="2">
    <citation type="submission" date="2025-09" db="UniProtKB">
        <authorList>
            <consortium name="Ensembl"/>
        </authorList>
    </citation>
    <scope>IDENTIFICATION</scope>
</reference>
<keyword evidence="2" id="KW-1003">Cell membrane</keyword>
<evidence type="ECO:0000256" key="4">
    <source>
        <dbReference type="ARBA" id="ARBA00022729"/>
    </source>
</evidence>
<evidence type="ECO:0000313" key="16">
    <source>
        <dbReference type="Proteomes" id="UP000694551"/>
    </source>
</evidence>
<sequence>RGPAGEERLPGRAVALILLLCVSGVRAETARYSVPEEAERGSFVANIAKDLGLTGEELSARQARLVPEGEKQYFQLNQHTGDLVVREQMDREELCGQSEPCLLRFEVLLESPLQSFRAEVAVEDINDHSPAFPEERVTLKIPETSNPGSRFPLEGARDLDVGSNGVQAYSIAPENEYFSVSFGSQSMDEKYVELVLEKALDREEQAEVGFSLIAVDGGSPPRSGTTQIHVVVLDVNDNAPTFTQKLYIGQVLENSPEGSVVLSVVATDQDAGPNGDITYEFSQVVGQSHSAFVIDPVSGEIRLTKPLDFEAAETHELSVRATDGGGLSAICKVLVEVVDVNDNAPELVVSSFSSPLPENVLPGTVVALFAVKDRDAGANGKISCALEDQLSFSLRPAYKNYYELVTVSVLDREETARYILTVIAADAGSPPLTTTQTFTVDISDVNDNVPVFNQTSYTMYVHENNVPTVLVGAVSASDADVGPNAKVTYSLAPAQPAEQPPCSCISVNSENGHVFVLRPLDYERVRQIEVSVSASDAGSPPLSANVTVRLLVVDENDNAPLVLYPAQDSSPASSELVPMSAEAGYLVTKVVAVDADSGQNSWLSYHLLRATDPGLFAVGAQSGEVRLRRPVTERDAVKQKLVVLVRDNGRPPLSATAALSTLLLKDFSDVRLPHSSLAAEDEGGSLTTYLIISLVFVSLLFLVSTAAFVTRKVCKRKELKGEHVLYGTGHLQSGLADAATVGTLPHAYCYEISLTTGSGNSEFKFLKPIVPSLVHCTDAARRSRELRTPNYCDVHNSRSVGMKGIGTL</sequence>
<evidence type="ECO:0000256" key="8">
    <source>
        <dbReference type="ARBA" id="ARBA00022989"/>
    </source>
</evidence>
<feature type="domain" description="Cadherin" evidence="14">
    <location>
        <begin position="26"/>
        <end position="132"/>
    </location>
</feature>
<evidence type="ECO:0000256" key="9">
    <source>
        <dbReference type="ARBA" id="ARBA00023136"/>
    </source>
</evidence>
<dbReference type="InterPro" id="IPR013164">
    <property type="entry name" value="Cadherin_N"/>
</dbReference>
<feature type="chain" id="PRO_5034275370" description="Cadherin domain-containing protein" evidence="13">
    <location>
        <begin position="28"/>
        <end position="808"/>
    </location>
</feature>
<keyword evidence="9 12" id="KW-0472">Membrane</keyword>
<dbReference type="Proteomes" id="UP000694551">
    <property type="component" value="Unplaced"/>
</dbReference>
<evidence type="ECO:0000256" key="6">
    <source>
        <dbReference type="ARBA" id="ARBA00022837"/>
    </source>
</evidence>
<evidence type="ECO:0000256" key="5">
    <source>
        <dbReference type="ARBA" id="ARBA00022737"/>
    </source>
</evidence>
<dbReference type="PANTHER" id="PTHR24028:SF118">
    <property type="entry name" value="PROTOCADHERIN BETA-1"/>
    <property type="match status" value="1"/>
</dbReference>
<dbReference type="AlphaFoldDB" id="A0A8D0G1I5"/>
<feature type="transmembrane region" description="Helical" evidence="12">
    <location>
        <begin position="689"/>
        <end position="710"/>
    </location>
</feature>
<evidence type="ECO:0000256" key="13">
    <source>
        <dbReference type="SAM" id="SignalP"/>
    </source>
</evidence>
<dbReference type="FunFam" id="2.60.40.60:FF:000003">
    <property type="entry name" value="Protocadherin alpha 2"/>
    <property type="match status" value="1"/>
</dbReference>
<dbReference type="GO" id="GO:0005886">
    <property type="term" value="C:plasma membrane"/>
    <property type="evidence" value="ECO:0007669"/>
    <property type="project" value="UniProtKB-SubCell"/>
</dbReference>
<evidence type="ECO:0000256" key="1">
    <source>
        <dbReference type="ARBA" id="ARBA00004251"/>
    </source>
</evidence>
<dbReference type="SMART" id="SM00112">
    <property type="entry name" value="CA"/>
    <property type="match status" value="6"/>
</dbReference>
<name>A0A8D0G1I5_STROC</name>
<keyword evidence="4 13" id="KW-0732">Signal</keyword>
<dbReference type="Pfam" id="PF08266">
    <property type="entry name" value="Cadherin_2"/>
    <property type="match status" value="1"/>
</dbReference>
<keyword evidence="7" id="KW-0130">Cell adhesion</keyword>
<dbReference type="FunFam" id="2.60.40.60:FF:000002">
    <property type="entry name" value="Protocadherin alpha 2"/>
    <property type="match status" value="1"/>
</dbReference>
<evidence type="ECO:0000256" key="11">
    <source>
        <dbReference type="PROSITE-ProRule" id="PRU00043"/>
    </source>
</evidence>
<feature type="domain" description="Cadherin" evidence="14">
    <location>
        <begin position="453"/>
        <end position="562"/>
    </location>
</feature>
<evidence type="ECO:0000259" key="14">
    <source>
        <dbReference type="PROSITE" id="PS50268"/>
    </source>
</evidence>
<evidence type="ECO:0000256" key="7">
    <source>
        <dbReference type="ARBA" id="ARBA00022889"/>
    </source>
</evidence>
<dbReference type="FunFam" id="2.60.40.60:FF:000004">
    <property type="entry name" value="Protocadherin 1 gamma 2"/>
    <property type="match status" value="1"/>
</dbReference>
<organism evidence="15 16">
    <name type="scientific">Strix occidentalis caurina</name>
    <name type="common">northern spotted owl</name>
    <dbReference type="NCBI Taxonomy" id="311401"/>
    <lineage>
        <taxon>Eukaryota</taxon>
        <taxon>Metazoa</taxon>
        <taxon>Chordata</taxon>
        <taxon>Craniata</taxon>
        <taxon>Vertebrata</taxon>
        <taxon>Euteleostomi</taxon>
        <taxon>Archelosauria</taxon>
        <taxon>Archosauria</taxon>
        <taxon>Dinosauria</taxon>
        <taxon>Saurischia</taxon>
        <taxon>Theropoda</taxon>
        <taxon>Coelurosauria</taxon>
        <taxon>Aves</taxon>
        <taxon>Neognathae</taxon>
        <taxon>Neoaves</taxon>
        <taxon>Telluraves</taxon>
        <taxon>Strigiformes</taxon>
        <taxon>Strigidae</taxon>
        <taxon>Strix</taxon>
    </lineage>
</organism>
<dbReference type="GO" id="GO:0007156">
    <property type="term" value="P:homophilic cell adhesion via plasma membrane adhesion molecules"/>
    <property type="evidence" value="ECO:0007669"/>
    <property type="project" value="InterPro"/>
</dbReference>
<dbReference type="Pfam" id="PF16492">
    <property type="entry name" value="Cadherin_C_2"/>
    <property type="match status" value="1"/>
</dbReference>
<dbReference type="FunFam" id="2.60.40.60:FF:000001">
    <property type="entry name" value="Protocadherin alpha 2"/>
    <property type="match status" value="1"/>
</dbReference>
<keyword evidence="3 12" id="KW-0812">Transmembrane</keyword>
<dbReference type="PANTHER" id="PTHR24028">
    <property type="entry name" value="CADHERIN-87A"/>
    <property type="match status" value="1"/>
</dbReference>
<dbReference type="InterPro" id="IPR050174">
    <property type="entry name" value="Protocadherin/Cadherin-CA"/>
</dbReference>
<dbReference type="CDD" id="cd11304">
    <property type="entry name" value="Cadherin_repeat"/>
    <property type="match status" value="5"/>
</dbReference>
<keyword evidence="5" id="KW-0677">Repeat</keyword>
<feature type="domain" description="Cadherin" evidence="14">
    <location>
        <begin position="348"/>
        <end position="452"/>
    </location>
</feature>
<dbReference type="GO" id="GO:0005509">
    <property type="term" value="F:calcium ion binding"/>
    <property type="evidence" value="ECO:0007669"/>
    <property type="project" value="UniProtKB-UniRule"/>
</dbReference>
<evidence type="ECO:0000256" key="2">
    <source>
        <dbReference type="ARBA" id="ARBA00022475"/>
    </source>
</evidence>
<evidence type="ECO:0000256" key="10">
    <source>
        <dbReference type="ARBA" id="ARBA00023180"/>
    </source>
</evidence>
<dbReference type="Gene3D" id="2.60.40.60">
    <property type="entry name" value="Cadherins"/>
    <property type="match status" value="6"/>
</dbReference>
<dbReference type="Pfam" id="PF00028">
    <property type="entry name" value="Cadherin"/>
    <property type="match status" value="5"/>
</dbReference>
<feature type="domain" description="Cadherin" evidence="14">
    <location>
        <begin position="243"/>
        <end position="347"/>
    </location>
</feature>
<dbReference type="SUPFAM" id="SSF49313">
    <property type="entry name" value="Cadherin-like"/>
    <property type="match status" value="6"/>
</dbReference>
<evidence type="ECO:0000313" key="15">
    <source>
        <dbReference type="Ensembl" id="ENSSOCP00000022100.1"/>
    </source>
</evidence>
<dbReference type="PROSITE" id="PS50268">
    <property type="entry name" value="CADHERIN_2"/>
    <property type="match status" value="6"/>
</dbReference>
<evidence type="ECO:0000256" key="12">
    <source>
        <dbReference type="SAM" id="Phobius"/>
    </source>
</evidence>
<dbReference type="InterPro" id="IPR020894">
    <property type="entry name" value="Cadherin_CS"/>
</dbReference>
<dbReference type="InterPro" id="IPR002126">
    <property type="entry name" value="Cadherin-like_dom"/>
</dbReference>
<proteinExistence type="predicted"/>
<dbReference type="InterPro" id="IPR015919">
    <property type="entry name" value="Cadherin-like_sf"/>
</dbReference>
<accession>A0A8D0G1I5</accession>
<dbReference type="Ensembl" id="ENSSOCT00000022648.1">
    <property type="protein sequence ID" value="ENSSOCP00000022100.1"/>
    <property type="gene ID" value="ENSSOCG00000016452.1"/>
</dbReference>
<dbReference type="PROSITE" id="PS00232">
    <property type="entry name" value="CADHERIN_1"/>
    <property type="match status" value="3"/>
</dbReference>
<dbReference type="FunFam" id="2.60.40.60:FF:000006">
    <property type="entry name" value="Protocadherin alpha 2"/>
    <property type="match status" value="1"/>
</dbReference>
<protein>
    <recommendedName>
        <fullName evidence="14">Cadherin domain-containing protein</fullName>
    </recommendedName>
</protein>
<keyword evidence="6 11" id="KW-0106">Calcium</keyword>
<evidence type="ECO:0000256" key="3">
    <source>
        <dbReference type="ARBA" id="ARBA00022692"/>
    </source>
</evidence>
<keyword evidence="8 12" id="KW-1133">Transmembrane helix</keyword>
<dbReference type="InterPro" id="IPR032455">
    <property type="entry name" value="Cadherin_C"/>
</dbReference>
<feature type="domain" description="Cadherin" evidence="14">
    <location>
        <begin position="577"/>
        <end position="675"/>
    </location>
</feature>
<reference evidence="15" key="1">
    <citation type="submission" date="2025-08" db="UniProtKB">
        <authorList>
            <consortium name="Ensembl"/>
        </authorList>
    </citation>
    <scope>IDENTIFICATION</scope>
</reference>
<comment type="subcellular location">
    <subcellularLocation>
        <location evidence="1">Cell membrane</location>
        <topology evidence="1">Single-pass type I membrane protein</topology>
    </subcellularLocation>
</comment>